<comment type="caution">
    <text evidence="1">Lacks conserved residue(s) required for the propagation of feature annotation.</text>
</comment>
<evidence type="ECO:0000256" key="2">
    <source>
        <dbReference type="SAM" id="MobiDB-lite"/>
    </source>
</evidence>
<dbReference type="PROSITE" id="PS50050">
    <property type="entry name" value="TNFR_NGFR_2"/>
    <property type="match status" value="1"/>
</dbReference>
<reference evidence="6 7" key="1">
    <citation type="submission" date="2017-03" db="EMBL/GenBank/DDBJ databases">
        <title>Genome of the blue death feigning beetle - Asbolus verrucosus.</title>
        <authorList>
            <person name="Rider S.D."/>
        </authorList>
    </citation>
    <scope>NUCLEOTIDE SEQUENCE [LARGE SCALE GENOMIC DNA]</scope>
    <source>
        <strain evidence="6">Butters</strain>
        <tissue evidence="6">Head and leg muscle</tissue>
    </source>
</reference>
<dbReference type="EMBL" id="QDEB01051531">
    <property type="protein sequence ID" value="RZC37567.1"/>
    <property type="molecule type" value="Genomic_DNA"/>
</dbReference>
<evidence type="ECO:0000313" key="7">
    <source>
        <dbReference type="Proteomes" id="UP000292052"/>
    </source>
</evidence>
<feature type="chain" id="PRO_5019767315" description="TNFR-Cys domain-containing protein" evidence="4">
    <location>
        <begin position="25"/>
        <end position="184"/>
    </location>
</feature>
<dbReference type="SMART" id="SM00208">
    <property type="entry name" value="TNFR"/>
    <property type="match status" value="1"/>
</dbReference>
<proteinExistence type="predicted"/>
<dbReference type="Gene3D" id="2.10.50.10">
    <property type="entry name" value="Tumor Necrosis Factor Receptor, subunit A, domain 2"/>
    <property type="match status" value="1"/>
</dbReference>
<feature type="disulfide bond" evidence="1">
    <location>
        <begin position="42"/>
        <end position="55"/>
    </location>
</feature>
<dbReference type="STRING" id="1661398.A0A482VZ73"/>
<feature type="signal peptide" evidence="4">
    <location>
        <begin position="1"/>
        <end position="24"/>
    </location>
</feature>
<dbReference type="Proteomes" id="UP000292052">
    <property type="component" value="Unassembled WGS sequence"/>
</dbReference>
<feature type="disulfide bond" evidence="1">
    <location>
        <begin position="45"/>
        <end position="63"/>
    </location>
</feature>
<dbReference type="OrthoDB" id="6126731at2759"/>
<name>A0A482VZ73_ASBVE</name>
<protein>
    <recommendedName>
        <fullName evidence="5">TNFR-Cys domain-containing protein</fullName>
    </recommendedName>
</protein>
<keyword evidence="3" id="KW-1133">Transmembrane helix</keyword>
<keyword evidence="3" id="KW-0472">Membrane</keyword>
<feature type="domain" description="TNFR-Cys" evidence="5">
    <location>
        <begin position="26"/>
        <end position="63"/>
    </location>
</feature>
<gene>
    <name evidence="6" type="ORF">BDFB_012587</name>
</gene>
<evidence type="ECO:0000256" key="4">
    <source>
        <dbReference type="SAM" id="SignalP"/>
    </source>
</evidence>
<keyword evidence="7" id="KW-1185">Reference proteome</keyword>
<dbReference type="InterPro" id="IPR001368">
    <property type="entry name" value="TNFR/NGFR_Cys_rich_reg"/>
</dbReference>
<feature type="repeat" description="TNFR-Cys" evidence="1">
    <location>
        <begin position="26"/>
        <end position="63"/>
    </location>
</feature>
<keyword evidence="1" id="KW-1015">Disulfide bond</keyword>
<evidence type="ECO:0000313" key="6">
    <source>
        <dbReference type="EMBL" id="RZC37567.1"/>
    </source>
</evidence>
<organism evidence="6 7">
    <name type="scientific">Asbolus verrucosus</name>
    <name type="common">Desert ironclad beetle</name>
    <dbReference type="NCBI Taxonomy" id="1661398"/>
    <lineage>
        <taxon>Eukaryota</taxon>
        <taxon>Metazoa</taxon>
        <taxon>Ecdysozoa</taxon>
        <taxon>Arthropoda</taxon>
        <taxon>Hexapoda</taxon>
        <taxon>Insecta</taxon>
        <taxon>Pterygota</taxon>
        <taxon>Neoptera</taxon>
        <taxon>Endopterygota</taxon>
        <taxon>Coleoptera</taxon>
        <taxon>Polyphaga</taxon>
        <taxon>Cucujiformia</taxon>
        <taxon>Tenebrionidae</taxon>
        <taxon>Pimeliinae</taxon>
        <taxon>Asbolus</taxon>
    </lineage>
</organism>
<sequence>MGSVMVSGYGSLLVISSLVCISSASICVQGKQYLKSETCVNCTECAEGNLVLRPCEIHRDTVCGPISELFKYVQPSNPHRHKHQQRLREKARADEAASRHGEEVRQENHSAEAAELAEVTSTEAPFSSAETLVWDWQAIALTSAVFACILFFLAITLYSLHQAKQWRRLKDNFDADFSLNGPQG</sequence>
<keyword evidence="3" id="KW-0812">Transmembrane</keyword>
<dbReference type="AlphaFoldDB" id="A0A482VZ73"/>
<feature type="compositionally biased region" description="Basic and acidic residues" evidence="2">
    <location>
        <begin position="86"/>
        <end position="112"/>
    </location>
</feature>
<accession>A0A482VZ73</accession>
<keyword evidence="4" id="KW-0732">Signal</keyword>
<feature type="transmembrane region" description="Helical" evidence="3">
    <location>
        <begin position="136"/>
        <end position="160"/>
    </location>
</feature>
<evidence type="ECO:0000259" key="5">
    <source>
        <dbReference type="PROSITE" id="PS50050"/>
    </source>
</evidence>
<dbReference type="PROSITE" id="PS00652">
    <property type="entry name" value="TNFR_NGFR_1"/>
    <property type="match status" value="1"/>
</dbReference>
<evidence type="ECO:0000256" key="3">
    <source>
        <dbReference type="SAM" id="Phobius"/>
    </source>
</evidence>
<evidence type="ECO:0000256" key="1">
    <source>
        <dbReference type="PROSITE-ProRule" id="PRU00206"/>
    </source>
</evidence>
<feature type="region of interest" description="Disordered" evidence="2">
    <location>
        <begin position="78"/>
        <end position="114"/>
    </location>
</feature>
<comment type="caution">
    <text evidence="6">The sequence shown here is derived from an EMBL/GenBank/DDBJ whole genome shotgun (WGS) entry which is preliminary data.</text>
</comment>